<dbReference type="AlphaFoldDB" id="A0A9P4TIX9"/>
<protein>
    <submittedName>
        <fullName evidence="2">Uncharacterized protein</fullName>
    </submittedName>
</protein>
<keyword evidence="3" id="KW-1185">Reference proteome</keyword>
<gene>
    <name evidence="2" type="ORF">E8E13_010694</name>
</gene>
<comment type="caution">
    <text evidence="2">The sequence shown here is derived from an EMBL/GenBank/DDBJ whole genome shotgun (WGS) entry which is preliminary data.</text>
</comment>
<accession>A0A9P4TIX9</accession>
<feature type="region of interest" description="Disordered" evidence="1">
    <location>
        <begin position="448"/>
        <end position="470"/>
    </location>
</feature>
<proteinExistence type="predicted"/>
<dbReference type="OrthoDB" id="4187154at2759"/>
<reference evidence="2" key="1">
    <citation type="submission" date="2019-04" db="EMBL/GenBank/DDBJ databases">
        <title>Sequencing of skin fungus with MAO and IRED activity.</title>
        <authorList>
            <person name="Marsaioli A.J."/>
            <person name="Bonatto J.M.C."/>
            <person name="Reis Junior O."/>
        </authorList>
    </citation>
    <scope>NUCLEOTIDE SEQUENCE</scope>
    <source>
        <strain evidence="2">30M1</strain>
    </source>
</reference>
<organism evidence="2 3">
    <name type="scientific">Curvularia kusanoi</name>
    <name type="common">Cochliobolus kusanoi</name>
    <dbReference type="NCBI Taxonomy" id="90978"/>
    <lineage>
        <taxon>Eukaryota</taxon>
        <taxon>Fungi</taxon>
        <taxon>Dikarya</taxon>
        <taxon>Ascomycota</taxon>
        <taxon>Pezizomycotina</taxon>
        <taxon>Dothideomycetes</taxon>
        <taxon>Pleosporomycetidae</taxon>
        <taxon>Pleosporales</taxon>
        <taxon>Pleosporineae</taxon>
        <taxon>Pleosporaceae</taxon>
        <taxon>Curvularia</taxon>
    </lineage>
</organism>
<evidence type="ECO:0000313" key="2">
    <source>
        <dbReference type="EMBL" id="KAF3007834.1"/>
    </source>
</evidence>
<feature type="compositionally biased region" description="Polar residues" evidence="1">
    <location>
        <begin position="227"/>
        <end position="237"/>
    </location>
</feature>
<dbReference type="EMBL" id="SWKU01000004">
    <property type="protein sequence ID" value="KAF3007834.1"/>
    <property type="molecule type" value="Genomic_DNA"/>
</dbReference>
<name>A0A9P4TIX9_CURKU</name>
<sequence>MHASIELGRAVIATSAADLELWCKTLITISPQQQCTNFEQHSAVSLLELISSDKVWVGRGNGLHVDLNITFNGQPVGDAMLRRLSDSILGAPVWRQLHLQPAIPDERTLGPGKLRLLVNYAIGTAAVTAGPHKGILPDVPAAELQPPEGIYSLTLDSIEISADIFQPTPQRKFVRTKRPRTPKDLDVAWEARFSQPTGDASDAVTDAPSSGILEAVPLAPGRKRPIASTTERPNSSPAEPVSEKRTKTPPGQRRSKALGERQNPEPNLGCAGLRLLIDGALRLSVLSTISNKLFPDLKVKANTFELGLMDIAPCLWRPDYARTMLQRVQLLPVVARSISRPTSSMHIVSKSLQDKLSMLVRPSLSMSTTGQGQDLALTGEIAMATNIIPLLWQYLQRTIPRNPATLQSFVAANSLPTSTSESGQWSEVLLQKTWKDHTSRSGAVRPTVDEASYTHRIQEDDNAPQSTHDEAVFPECSPDTVADFGHVVKTIDDEMLLADAGVMFLAPTTHLSDEELQH</sequence>
<feature type="region of interest" description="Disordered" evidence="1">
    <location>
        <begin position="192"/>
        <end position="265"/>
    </location>
</feature>
<dbReference type="Proteomes" id="UP000801428">
    <property type="component" value="Unassembled WGS sequence"/>
</dbReference>
<evidence type="ECO:0000313" key="3">
    <source>
        <dbReference type="Proteomes" id="UP000801428"/>
    </source>
</evidence>
<evidence type="ECO:0000256" key="1">
    <source>
        <dbReference type="SAM" id="MobiDB-lite"/>
    </source>
</evidence>